<dbReference type="AlphaFoldDB" id="A0A0A8Z4D1"/>
<dbReference type="EMBL" id="GBRH01268188">
    <property type="protein sequence ID" value="JAD29707.1"/>
    <property type="molecule type" value="Transcribed_RNA"/>
</dbReference>
<proteinExistence type="predicted"/>
<sequence>MPFFSTTASLSVVLKLITCFECSLFPPLLRPLYFLLRLVRCRTFLSHQIGSTFGIVTSLGFPTS</sequence>
<organism evidence="1">
    <name type="scientific">Arundo donax</name>
    <name type="common">Giant reed</name>
    <name type="synonym">Donax arundinaceus</name>
    <dbReference type="NCBI Taxonomy" id="35708"/>
    <lineage>
        <taxon>Eukaryota</taxon>
        <taxon>Viridiplantae</taxon>
        <taxon>Streptophyta</taxon>
        <taxon>Embryophyta</taxon>
        <taxon>Tracheophyta</taxon>
        <taxon>Spermatophyta</taxon>
        <taxon>Magnoliopsida</taxon>
        <taxon>Liliopsida</taxon>
        <taxon>Poales</taxon>
        <taxon>Poaceae</taxon>
        <taxon>PACMAD clade</taxon>
        <taxon>Arundinoideae</taxon>
        <taxon>Arundineae</taxon>
        <taxon>Arundo</taxon>
    </lineage>
</organism>
<accession>A0A0A8Z4D1</accession>
<name>A0A0A8Z4D1_ARUDO</name>
<reference evidence="1" key="2">
    <citation type="journal article" date="2015" name="Data Brief">
        <title>Shoot transcriptome of the giant reed, Arundo donax.</title>
        <authorList>
            <person name="Barrero R.A."/>
            <person name="Guerrero F.D."/>
            <person name="Moolhuijzen P."/>
            <person name="Goolsby J.A."/>
            <person name="Tidwell J."/>
            <person name="Bellgard S.E."/>
            <person name="Bellgard M.I."/>
        </authorList>
    </citation>
    <scope>NUCLEOTIDE SEQUENCE</scope>
    <source>
        <tissue evidence="1">Shoot tissue taken approximately 20 cm above the soil surface</tissue>
    </source>
</reference>
<evidence type="ECO:0000313" key="1">
    <source>
        <dbReference type="EMBL" id="JAD29707.1"/>
    </source>
</evidence>
<protein>
    <submittedName>
        <fullName evidence="1">Uncharacterized protein</fullName>
    </submittedName>
</protein>
<reference evidence="1" key="1">
    <citation type="submission" date="2014-09" db="EMBL/GenBank/DDBJ databases">
        <authorList>
            <person name="Magalhaes I.L.F."/>
            <person name="Oliveira U."/>
            <person name="Santos F.R."/>
            <person name="Vidigal T.H.D.A."/>
            <person name="Brescovit A.D."/>
            <person name="Santos A.J."/>
        </authorList>
    </citation>
    <scope>NUCLEOTIDE SEQUENCE</scope>
    <source>
        <tissue evidence="1">Shoot tissue taken approximately 20 cm above the soil surface</tissue>
    </source>
</reference>